<dbReference type="RefSeq" id="WP_155348083.1">
    <property type="nucleotide sequence ID" value="NZ_BAAAHM010000031.1"/>
</dbReference>
<dbReference type="InterPro" id="IPR036291">
    <property type="entry name" value="NAD(P)-bd_dom_sf"/>
</dbReference>
<comment type="similarity">
    <text evidence="1 4">Belongs to the D-isomer specific 2-hydroxyacid dehydrogenase family.</text>
</comment>
<sequence length="347" mass="36862">MVTPLRVLQTDRIMDRYEDVLTAGGVHHWTFASGWSPERQIEALRTADVLVAASMTTEMARAAGRLRLVHVTGAGYDKIPLANLPAGVQVVNTFHHGRSIAEYVLAGAVLLARRVPRSDAEFRRGVWRSVLTDPAVPLGPTLHGRMVGLIGLGEIGTEVARLAGAFGARVQAVRARPSAAGPAGVELAWVGGIDELDHLLSTSDVVVVTVPLTDATRGLLGEKQYRLMRPDALLINVARGPILDEAATYAALADGTIAGAALDVWWGHPREGKPPASHDFSALPNVLLTPHQAGHTDDTFRGRAQDIAAAIDALAAGRPLRNVVHSAELVGYQDQGADHGDHDRGDA</sequence>
<evidence type="ECO:0000313" key="7">
    <source>
        <dbReference type="EMBL" id="GES23171.1"/>
    </source>
</evidence>
<evidence type="ECO:0000256" key="1">
    <source>
        <dbReference type="ARBA" id="ARBA00005854"/>
    </source>
</evidence>
<dbReference type="GO" id="GO:0005829">
    <property type="term" value="C:cytosol"/>
    <property type="evidence" value="ECO:0007669"/>
    <property type="project" value="TreeGrafter"/>
</dbReference>
<accession>A0A5M3XUG1</accession>
<protein>
    <submittedName>
        <fullName evidence="7">2-hydroxyacid dehydrogenase</fullName>
    </submittedName>
</protein>
<dbReference type="PROSITE" id="PS00671">
    <property type="entry name" value="D_2_HYDROXYACID_DH_3"/>
    <property type="match status" value="1"/>
</dbReference>
<dbReference type="Pfam" id="PF02826">
    <property type="entry name" value="2-Hacid_dh_C"/>
    <property type="match status" value="1"/>
</dbReference>
<dbReference type="Gene3D" id="3.40.50.720">
    <property type="entry name" value="NAD(P)-binding Rossmann-like Domain"/>
    <property type="match status" value="2"/>
</dbReference>
<dbReference type="Pfam" id="PF00389">
    <property type="entry name" value="2-Hacid_dh"/>
    <property type="match status" value="1"/>
</dbReference>
<evidence type="ECO:0000256" key="3">
    <source>
        <dbReference type="ARBA" id="ARBA00023027"/>
    </source>
</evidence>
<feature type="domain" description="D-isomer specific 2-hydroxyacid dehydrogenase NAD-binding" evidence="6">
    <location>
        <begin position="109"/>
        <end position="293"/>
    </location>
</feature>
<keyword evidence="8" id="KW-1185">Reference proteome</keyword>
<dbReference type="GO" id="GO:0016618">
    <property type="term" value="F:hydroxypyruvate reductase [NAD(P)H] activity"/>
    <property type="evidence" value="ECO:0007669"/>
    <property type="project" value="TreeGrafter"/>
</dbReference>
<reference evidence="7 8" key="1">
    <citation type="submission" date="2019-10" db="EMBL/GenBank/DDBJ databases">
        <title>Whole genome shotgun sequence of Acrocarpospora pleiomorpha NBRC 16267.</title>
        <authorList>
            <person name="Ichikawa N."/>
            <person name="Kimura A."/>
            <person name="Kitahashi Y."/>
            <person name="Komaki H."/>
            <person name="Oguchi A."/>
        </authorList>
    </citation>
    <scope>NUCLEOTIDE SEQUENCE [LARGE SCALE GENOMIC DNA]</scope>
    <source>
        <strain evidence="7 8">NBRC 16267</strain>
    </source>
</reference>
<dbReference type="InterPro" id="IPR006139">
    <property type="entry name" value="D-isomer_2_OHA_DH_cat_dom"/>
</dbReference>
<proteinExistence type="inferred from homology"/>
<dbReference type="GO" id="GO:0051287">
    <property type="term" value="F:NAD binding"/>
    <property type="evidence" value="ECO:0007669"/>
    <property type="project" value="InterPro"/>
</dbReference>
<dbReference type="PANTHER" id="PTHR10996:SF178">
    <property type="entry name" value="2-HYDROXYACID DEHYDROGENASE YGL185C-RELATED"/>
    <property type="match status" value="1"/>
</dbReference>
<dbReference type="InterPro" id="IPR029753">
    <property type="entry name" value="D-isomer_DH_CS"/>
</dbReference>
<gene>
    <name evidence="7" type="ORF">Aple_060700</name>
</gene>
<dbReference type="OrthoDB" id="117809at2"/>
<dbReference type="SUPFAM" id="SSF51735">
    <property type="entry name" value="NAD(P)-binding Rossmann-fold domains"/>
    <property type="match status" value="1"/>
</dbReference>
<evidence type="ECO:0000256" key="4">
    <source>
        <dbReference type="RuleBase" id="RU003719"/>
    </source>
</evidence>
<dbReference type="EMBL" id="BLAF01000039">
    <property type="protein sequence ID" value="GES23171.1"/>
    <property type="molecule type" value="Genomic_DNA"/>
</dbReference>
<dbReference type="SUPFAM" id="SSF52283">
    <property type="entry name" value="Formate/glycerate dehydrogenase catalytic domain-like"/>
    <property type="match status" value="1"/>
</dbReference>
<evidence type="ECO:0000256" key="2">
    <source>
        <dbReference type="ARBA" id="ARBA00023002"/>
    </source>
</evidence>
<dbReference type="InterPro" id="IPR050223">
    <property type="entry name" value="D-isomer_2-hydroxyacid_DH"/>
</dbReference>
<dbReference type="CDD" id="cd12165">
    <property type="entry name" value="2-Hacid_dh_6"/>
    <property type="match status" value="1"/>
</dbReference>
<feature type="domain" description="D-isomer specific 2-hydroxyacid dehydrogenase catalytic" evidence="5">
    <location>
        <begin position="20"/>
        <end position="324"/>
    </location>
</feature>
<organism evidence="7 8">
    <name type="scientific">Acrocarpospora pleiomorpha</name>
    <dbReference type="NCBI Taxonomy" id="90975"/>
    <lineage>
        <taxon>Bacteria</taxon>
        <taxon>Bacillati</taxon>
        <taxon>Actinomycetota</taxon>
        <taxon>Actinomycetes</taxon>
        <taxon>Streptosporangiales</taxon>
        <taxon>Streptosporangiaceae</taxon>
        <taxon>Acrocarpospora</taxon>
    </lineage>
</organism>
<keyword evidence="2 4" id="KW-0560">Oxidoreductase</keyword>
<keyword evidence="3" id="KW-0520">NAD</keyword>
<evidence type="ECO:0000259" key="5">
    <source>
        <dbReference type="Pfam" id="PF00389"/>
    </source>
</evidence>
<dbReference type="GO" id="GO:0030267">
    <property type="term" value="F:glyoxylate reductase (NADPH) activity"/>
    <property type="evidence" value="ECO:0007669"/>
    <property type="project" value="TreeGrafter"/>
</dbReference>
<evidence type="ECO:0000259" key="6">
    <source>
        <dbReference type="Pfam" id="PF02826"/>
    </source>
</evidence>
<evidence type="ECO:0000313" key="8">
    <source>
        <dbReference type="Proteomes" id="UP000377595"/>
    </source>
</evidence>
<dbReference type="AlphaFoldDB" id="A0A5M3XUG1"/>
<dbReference type="PANTHER" id="PTHR10996">
    <property type="entry name" value="2-HYDROXYACID DEHYDROGENASE-RELATED"/>
    <property type="match status" value="1"/>
</dbReference>
<dbReference type="Proteomes" id="UP000377595">
    <property type="component" value="Unassembled WGS sequence"/>
</dbReference>
<comment type="caution">
    <text evidence="7">The sequence shown here is derived from an EMBL/GenBank/DDBJ whole genome shotgun (WGS) entry which is preliminary data.</text>
</comment>
<dbReference type="InterPro" id="IPR006140">
    <property type="entry name" value="D-isomer_DH_NAD-bd"/>
</dbReference>
<name>A0A5M3XUG1_9ACTN</name>